<comment type="caution">
    <text evidence="1">The sequence shown here is derived from an EMBL/GenBank/DDBJ whole genome shotgun (WGS) entry which is preliminary data.</text>
</comment>
<reference evidence="1" key="1">
    <citation type="submission" date="2023-07" db="EMBL/GenBank/DDBJ databases">
        <title>draft genome sequence of fig (Ficus carica).</title>
        <authorList>
            <person name="Takahashi T."/>
            <person name="Nishimura K."/>
        </authorList>
    </citation>
    <scope>NUCLEOTIDE SEQUENCE</scope>
</reference>
<evidence type="ECO:0000313" key="2">
    <source>
        <dbReference type="Proteomes" id="UP001187192"/>
    </source>
</evidence>
<accession>A0AA87ZZ06</accession>
<evidence type="ECO:0000313" key="1">
    <source>
        <dbReference type="EMBL" id="GMN41715.1"/>
    </source>
</evidence>
<keyword evidence="2" id="KW-1185">Reference proteome</keyword>
<protein>
    <submittedName>
        <fullName evidence="1">Uncharacterized protein</fullName>
    </submittedName>
</protein>
<proteinExistence type="predicted"/>
<organism evidence="1 2">
    <name type="scientific">Ficus carica</name>
    <name type="common">Common fig</name>
    <dbReference type="NCBI Taxonomy" id="3494"/>
    <lineage>
        <taxon>Eukaryota</taxon>
        <taxon>Viridiplantae</taxon>
        <taxon>Streptophyta</taxon>
        <taxon>Embryophyta</taxon>
        <taxon>Tracheophyta</taxon>
        <taxon>Spermatophyta</taxon>
        <taxon>Magnoliopsida</taxon>
        <taxon>eudicotyledons</taxon>
        <taxon>Gunneridae</taxon>
        <taxon>Pentapetalae</taxon>
        <taxon>rosids</taxon>
        <taxon>fabids</taxon>
        <taxon>Rosales</taxon>
        <taxon>Moraceae</taxon>
        <taxon>Ficeae</taxon>
        <taxon>Ficus</taxon>
    </lineage>
</organism>
<dbReference type="AlphaFoldDB" id="A0AA87ZZ06"/>
<gene>
    <name evidence="1" type="ORF">TIFTF001_010944</name>
</gene>
<dbReference type="Proteomes" id="UP001187192">
    <property type="component" value="Unassembled WGS sequence"/>
</dbReference>
<name>A0AA87ZZ06_FICCA</name>
<dbReference type="EMBL" id="BTGU01000013">
    <property type="protein sequence ID" value="GMN41715.1"/>
    <property type="molecule type" value="Genomic_DNA"/>
</dbReference>
<sequence length="107" mass="12040">MSNQNRSHATLESANCDGFFASESMANSQATWIFRSDFYGLSLGLPVAVRVPFRRLTINQRQKTPLVWEIEEIVRPHYVVEILHHCREILSAAAAAAEILRPPSSLC</sequence>